<evidence type="ECO:0000256" key="1">
    <source>
        <dbReference type="ARBA" id="ARBA00022605"/>
    </source>
</evidence>
<dbReference type="Proteomes" id="UP000230791">
    <property type="component" value="Unassembled WGS sequence"/>
</dbReference>
<proteinExistence type="inferred from homology"/>
<sequence>MAVYTDIHPNDLKAFLTRYTIGSLLSYQGIEEGIENSNFMLETTQGRFILTLYEKRISKDDLPFFCRLMQHLGQRGIPCPQPVIQNNGMMISELAGRPAAIITFLEGEWIRQPDIGHCGEVGTGLAQLHLAGQDFVLSRKNTLSIMDWQVLWQRCQITKDALLKEFGQKIESELAFLQENWPFNLPTGIIHADLFNDNVFFVNHRLSGIIDFYFACNDFFSYDLAICLNAWCFDPDHSYNLTKARNLLENYQKIRPLIPLELDKIVLLTRGASLRFLLTRLYDWFNTPPDSFVIKKDPWEYWHKLCFFSNVNSLSELGF</sequence>
<dbReference type="InterPro" id="IPR002575">
    <property type="entry name" value="Aminoglycoside_PTrfase"/>
</dbReference>
<feature type="domain" description="Aminoglycoside phosphotransferase" evidence="10">
    <location>
        <begin position="27"/>
        <end position="257"/>
    </location>
</feature>
<keyword evidence="1 8" id="KW-0028">Amino-acid biosynthesis</keyword>
<evidence type="ECO:0000256" key="2">
    <source>
        <dbReference type="ARBA" id="ARBA00022679"/>
    </source>
</evidence>
<dbReference type="NCBIfam" id="NF003558">
    <property type="entry name" value="PRK05231.1"/>
    <property type="match status" value="1"/>
</dbReference>
<keyword evidence="3 8" id="KW-0791">Threonine biosynthesis</keyword>
<dbReference type="GO" id="GO:0004413">
    <property type="term" value="F:homoserine kinase activity"/>
    <property type="evidence" value="ECO:0007669"/>
    <property type="project" value="UniProtKB-UniRule"/>
</dbReference>
<dbReference type="InterPro" id="IPR011009">
    <property type="entry name" value="Kinase-like_dom_sf"/>
</dbReference>
<dbReference type="GO" id="GO:0005524">
    <property type="term" value="F:ATP binding"/>
    <property type="evidence" value="ECO:0007669"/>
    <property type="project" value="UniProtKB-KW"/>
</dbReference>
<dbReference type="Pfam" id="PF01636">
    <property type="entry name" value="APH"/>
    <property type="match status" value="1"/>
</dbReference>
<keyword evidence="2 8" id="KW-0808">Transferase</keyword>
<accession>A0A2M6UTH2</accession>
<keyword evidence="6 8" id="KW-0067">ATP-binding</keyword>
<dbReference type="EC" id="2.7.1.39" evidence="8 9"/>
<organism evidence="11 12">
    <name type="scientific">Bartonella tribocorum</name>
    <dbReference type="NCBI Taxonomy" id="85701"/>
    <lineage>
        <taxon>Bacteria</taxon>
        <taxon>Pseudomonadati</taxon>
        <taxon>Pseudomonadota</taxon>
        <taxon>Alphaproteobacteria</taxon>
        <taxon>Hyphomicrobiales</taxon>
        <taxon>Bartonellaceae</taxon>
        <taxon>Bartonella</taxon>
    </lineage>
</organism>
<dbReference type="NCBIfam" id="TIGR00938">
    <property type="entry name" value="thrB_alt"/>
    <property type="match status" value="1"/>
</dbReference>
<dbReference type="PANTHER" id="PTHR21064:SF6">
    <property type="entry name" value="AMINOGLYCOSIDE PHOSPHOTRANSFERASE DOMAIN-CONTAINING PROTEIN"/>
    <property type="match status" value="1"/>
</dbReference>
<dbReference type="GO" id="GO:0009088">
    <property type="term" value="P:threonine biosynthetic process"/>
    <property type="evidence" value="ECO:0007669"/>
    <property type="project" value="UniProtKB-UniRule"/>
</dbReference>
<name>A0A2M6UTH2_9HYPH</name>
<dbReference type="EMBL" id="NJPP01000020">
    <property type="protein sequence ID" value="PIT69509.1"/>
    <property type="molecule type" value="Genomic_DNA"/>
</dbReference>
<dbReference type="PANTHER" id="PTHR21064">
    <property type="entry name" value="AMINOGLYCOSIDE PHOSPHOTRANSFERASE DOMAIN-CONTAINING PROTEIN-RELATED"/>
    <property type="match status" value="1"/>
</dbReference>
<evidence type="ECO:0000313" key="12">
    <source>
        <dbReference type="Proteomes" id="UP000230791"/>
    </source>
</evidence>
<dbReference type="InterPro" id="IPR005280">
    <property type="entry name" value="Homoserine_kinase_II"/>
</dbReference>
<dbReference type="CDD" id="cd05153">
    <property type="entry name" value="HomoserineK_II"/>
    <property type="match status" value="1"/>
</dbReference>
<gene>
    <name evidence="8" type="primary">thrB</name>
    <name evidence="11" type="ORF">CEV08_06110</name>
</gene>
<reference evidence="11 12" key="1">
    <citation type="submission" date="2017-06" db="EMBL/GenBank/DDBJ databases">
        <title>Draft genome of Bartonella tribocorum C635.</title>
        <authorList>
            <person name="Hadjadj L."/>
            <person name="Jiyipong T."/>
            <person name="Diene S.M."/>
            <person name="Morand S."/>
            <person name="Rolain J.-M."/>
        </authorList>
    </citation>
    <scope>NUCLEOTIDE SEQUENCE [LARGE SCALE GENOMIC DNA]</scope>
    <source>
        <strain evidence="11 12">C635</strain>
    </source>
</reference>
<comment type="catalytic activity">
    <reaction evidence="8">
        <text>L-homoserine + ATP = O-phospho-L-homoserine + ADP + H(+)</text>
        <dbReference type="Rhea" id="RHEA:13985"/>
        <dbReference type="ChEBI" id="CHEBI:15378"/>
        <dbReference type="ChEBI" id="CHEBI:30616"/>
        <dbReference type="ChEBI" id="CHEBI:57476"/>
        <dbReference type="ChEBI" id="CHEBI:57590"/>
        <dbReference type="ChEBI" id="CHEBI:456216"/>
        <dbReference type="EC" id="2.7.1.39"/>
    </reaction>
</comment>
<evidence type="ECO:0000259" key="10">
    <source>
        <dbReference type="Pfam" id="PF01636"/>
    </source>
</evidence>
<dbReference type="HAMAP" id="MF_00301">
    <property type="entry name" value="Homoser_kinase_2"/>
    <property type="match status" value="1"/>
</dbReference>
<evidence type="ECO:0000313" key="11">
    <source>
        <dbReference type="EMBL" id="PIT69509.1"/>
    </source>
</evidence>
<keyword evidence="4 8" id="KW-0547">Nucleotide-binding</keyword>
<evidence type="ECO:0000256" key="8">
    <source>
        <dbReference type="HAMAP-Rule" id="MF_00301"/>
    </source>
</evidence>
<protein>
    <recommendedName>
        <fullName evidence="8 9">Homoserine kinase</fullName>
        <shortName evidence="8">HK</shortName>
        <shortName evidence="8">HSK</shortName>
        <ecNumber evidence="8 9">2.7.1.39</ecNumber>
    </recommendedName>
</protein>
<evidence type="ECO:0000256" key="6">
    <source>
        <dbReference type="ARBA" id="ARBA00022840"/>
    </source>
</evidence>
<dbReference type="OrthoDB" id="9777460at2"/>
<dbReference type="Gene3D" id="3.90.1200.10">
    <property type="match status" value="1"/>
</dbReference>
<dbReference type="UniPathway" id="UPA00050">
    <property type="reaction ID" value="UER00064"/>
</dbReference>
<dbReference type="SUPFAM" id="SSF56112">
    <property type="entry name" value="Protein kinase-like (PK-like)"/>
    <property type="match status" value="1"/>
</dbReference>
<dbReference type="RefSeq" id="WP_100130811.1">
    <property type="nucleotide sequence ID" value="NZ_CADDYJ010000014.1"/>
</dbReference>
<evidence type="ECO:0000256" key="5">
    <source>
        <dbReference type="ARBA" id="ARBA00022777"/>
    </source>
</evidence>
<dbReference type="Gene3D" id="3.30.200.20">
    <property type="entry name" value="Phosphorylase Kinase, domain 1"/>
    <property type="match status" value="1"/>
</dbReference>
<comment type="similarity">
    <text evidence="7 8">Belongs to the pseudomonas-type ThrB family.</text>
</comment>
<comment type="pathway">
    <text evidence="8">Amino-acid biosynthesis; L-threonine biosynthesis; L-threonine from L-aspartate: step 4/5.</text>
</comment>
<evidence type="ECO:0000256" key="9">
    <source>
        <dbReference type="NCBIfam" id="TIGR00938"/>
    </source>
</evidence>
<evidence type="ECO:0000256" key="7">
    <source>
        <dbReference type="ARBA" id="ARBA00038240"/>
    </source>
</evidence>
<evidence type="ECO:0000256" key="3">
    <source>
        <dbReference type="ARBA" id="ARBA00022697"/>
    </source>
</evidence>
<dbReference type="AlphaFoldDB" id="A0A2M6UTH2"/>
<comment type="caution">
    <text evidence="11">The sequence shown here is derived from an EMBL/GenBank/DDBJ whole genome shotgun (WGS) entry which is preliminary data.</text>
</comment>
<keyword evidence="5 8" id="KW-0418">Kinase</keyword>
<dbReference type="InterPro" id="IPR050249">
    <property type="entry name" value="Pseudomonas-type_ThrB"/>
</dbReference>
<evidence type="ECO:0000256" key="4">
    <source>
        <dbReference type="ARBA" id="ARBA00022741"/>
    </source>
</evidence>